<evidence type="ECO:0000313" key="2">
    <source>
        <dbReference type="Proteomes" id="UP000435036"/>
    </source>
</evidence>
<dbReference type="EMBL" id="WSQA01000003">
    <property type="protein sequence ID" value="MVZ61276.1"/>
    <property type="molecule type" value="Genomic_DNA"/>
</dbReference>
<dbReference type="Proteomes" id="UP000435036">
    <property type="component" value="Unassembled WGS sequence"/>
</dbReference>
<gene>
    <name evidence="1" type="ORF">GQF63_04505</name>
</gene>
<dbReference type="RefSeq" id="WP_160367922.1">
    <property type="nucleotide sequence ID" value="NZ_WSQA01000003.1"/>
</dbReference>
<evidence type="ECO:0000313" key="1">
    <source>
        <dbReference type="EMBL" id="MVZ61276.1"/>
    </source>
</evidence>
<dbReference type="AlphaFoldDB" id="A0A6N8KW03"/>
<organism evidence="1 2">
    <name type="scientific">Sphingobacterium humi</name>
    <dbReference type="NCBI Taxonomy" id="1796905"/>
    <lineage>
        <taxon>Bacteria</taxon>
        <taxon>Pseudomonadati</taxon>
        <taxon>Bacteroidota</taxon>
        <taxon>Sphingobacteriia</taxon>
        <taxon>Sphingobacteriales</taxon>
        <taxon>Sphingobacteriaceae</taxon>
        <taxon>Sphingobacterium</taxon>
    </lineage>
</organism>
<dbReference type="OrthoDB" id="1451252at2"/>
<comment type="caution">
    <text evidence="1">The sequence shown here is derived from an EMBL/GenBank/DDBJ whole genome shotgun (WGS) entry which is preliminary data.</text>
</comment>
<protein>
    <submittedName>
        <fullName evidence="1">Uncharacterized protein</fullName>
    </submittedName>
</protein>
<accession>A0A6N8KW03</accession>
<sequence length="182" mass="21352">MKMQEQTLLIYYLIINKQYFIVKSLYLLLLLEHGCSVVVMEKKDIHKLEIINLLAYRPPNATSFSGEAAGEDLRRILNLDRLDDAYHNIRFIIPAGTTSFNPSFYLGLLFNSFLKLGITQYSKKYKFIIEDKDEVFRSNLRDNLSDGLCQSINRMRVIESQNALCWKNGRMSLWFKRLLEIQ</sequence>
<proteinExistence type="predicted"/>
<name>A0A6N8KW03_9SPHI</name>
<keyword evidence="2" id="KW-1185">Reference proteome</keyword>
<reference evidence="1 2" key="1">
    <citation type="submission" date="2019-12" db="EMBL/GenBank/DDBJ databases">
        <authorList>
            <person name="Dong K."/>
        </authorList>
    </citation>
    <scope>NUCLEOTIDE SEQUENCE [LARGE SCALE GENOMIC DNA]</scope>
    <source>
        <strain evidence="1 2">JCM 31225</strain>
    </source>
</reference>